<sequence>TKSGNPELHSGLPCGVAQGFPAALTLTSLPQCPSCSIPGHLFRPMPASGFHVPVPVTSGHKAAGTSGKFKNFKNCHFFVNFVPRALSCALPAF</sequence>
<dbReference type="Proteomes" id="UP001162483">
    <property type="component" value="Unassembled WGS sequence"/>
</dbReference>
<dbReference type="EMBL" id="CATNWA010016899">
    <property type="protein sequence ID" value="CAI9596223.1"/>
    <property type="molecule type" value="Genomic_DNA"/>
</dbReference>
<evidence type="ECO:0000313" key="1">
    <source>
        <dbReference type="EMBL" id="CAI9596223.1"/>
    </source>
</evidence>
<organism evidence="1 2">
    <name type="scientific">Staurois parvus</name>
    <dbReference type="NCBI Taxonomy" id="386267"/>
    <lineage>
        <taxon>Eukaryota</taxon>
        <taxon>Metazoa</taxon>
        <taxon>Chordata</taxon>
        <taxon>Craniata</taxon>
        <taxon>Vertebrata</taxon>
        <taxon>Euteleostomi</taxon>
        <taxon>Amphibia</taxon>
        <taxon>Batrachia</taxon>
        <taxon>Anura</taxon>
        <taxon>Neobatrachia</taxon>
        <taxon>Ranoidea</taxon>
        <taxon>Ranidae</taxon>
        <taxon>Staurois</taxon>
    </lineage>
</organism>
<name>A0ABN9FLD7_9NEOB</name>
<keyword evidence="2" id="KW-1185">Reference proteome</keyword>
<evidence type="ECO:0000313" key="2">
    <source>
        <dbReference type="Proteomes" id="UP001162483"/>
    </source>
</evidence>
<feature type="non-terminal residue" evidence="1">
    <location>
        <position position="1"/>
    </location>
</feature>
<protein>
    <submittedName>
        <fullName evidence="1">Uncharacterized protein</fullName>
    </submittedName>
</protein>
<reference evidence="1" key="1">
    <citation type="submission" date="2023-05" db="EMBL/GenBank/DDBJ databases">
        <authorList>
            <person name="Stuckert A."/>
        </authorList>
    </citation>
    <scope>NUCLEOTIDE SEQUENCE</scope>
</reference>
<proteinExistence type="predicted"/>
<accession>A0ABN9FLD7</accession>
<gene>
    <name evidence="1" type="ORF">SPARVUS_LOCUS12041502</name>
</gene>
<comment type="caution">
    <text evidence="1">The sequence shown here is derived from an EMBL/GenBank/DDBJ whole genome shotgun (WGS) entry which is preliminary data.</text>
</comment>